<sequence>MVFSQQQKIFMVEAYLRNGRKVEGVWEYSISACIEEFRIEFPEMVFEYEMFRQTLNLYICNFRQTGSITRKSGSRRPKKRTPEVIENVRQIMELATEKWEHGLLLAAVELVDHTYSMVTFFNFYYLLVNALTIFLGNINAVRYREGILTPFFNELHDD</sequence>
<reference evidence="1 2" key="1">
    <citation type="submission" date="2017-03" db="EMBL/GenBank/DDBJ databases">
        <title>Genome of the blue death feigning beetle - Asbolus verrucosus.</title>
        <authorList>
            <person name="Rider S.D."/>
        </authorList>
    </citation>
    <scope>NUCLEOTIDE SEQUENCE [LARGE SCALE GENOMIC DNA]</scope>
    <source>
        <strain evidence="1">Butters</strain>
        <tissue evidence="1">Head and leg muscle</tissue>
    </source>
</reference>
<feature type="non-terminal residue" evidence="1">
    <location>
        <position position="158"/>
    </location>
</feature>
<dbReference type="EMBL" id="QDEB01074795">
    <property type="protein sequence ID" value="RZC35016.1"/>
    <property type="molecule type" value="Genomic_DNA"/>
</dbReference>
<evidence type="ECO:0008006" key="3">
    <source>
        <dbReference type="Google" id="ProtNLM"/>
    </source>
</evidence>
<evidence type="ECO:0000313" key="2">
    <source>
        <dbReference type="Proteomes" id="UP000292052"/>
    </source>
</evidence>
<dbReference type="OrthoDB" id="6790888at2759"/>
<accession>A0A482VQQ0</accession>
<comment type="caution">
    <text evidence="1">The sequence shown here is derived from an EMBL/GenBank/DDBJ whole genome shotgun (WGS) entry which is preliminary data.</text>
</comment>
<evidence type="ECO:0000313" key="1">
    <source>
        <dbReference type="EMBL" id="RZC35016.1"/>
    </source>
</evidence>
<name>A0A482VQQ0_ASBVE</name>
<gene>
    <name evidence="1" type="ORF">BDFB_011406</name>
</gene>
<proteinExistence type="predicted"/>
<dbReference type="Proteomes" id="UP000292052">
    <property type="component" value="Unassembled WGS sequence"/>
</dbReference>
<dbReference type="AlphaFoldDB" id="A0A482VQQ0"/>
<organism evidence="1 2">
    <name type="scientific">Asbolus verrucosus</name>
    <name type="common">Desert ironclad beetle</name>
    <dbReference type="NCBI Taxonomy" id="1661398"/>
    <lineage>
        <taxon>Eukaryota</taxon>
        <taxon>Metazoa</taxon>
        <taxon>Ecdysozoa</taxon>
        <taxon>Arthropoda</taxon>
        <taxon>Hexapoda</taxon>
        <taxon>Insecta</taxon>
        <taxon>Pterygota</taxon>
        <taxon>Neoptera</taxon>
        <taxon>Endopterygota</taxon>
        <taxon>Coleoptera</taxon>
        <taxon>Polyphaga</taxon>
        <taxon>Cucujiformia</taxon>
        <taxon>Tenebrionidae</taxon>
        <taxon>Pimeliinae</taxon>
        <taxon>Asbolus</taxon>
    </lineage>
</organism>
<keyword evidence="2" id="KW-1185">Reference proteome</keyword>
<protein>
    <recommendedName>
        <fullName evidence="3">DUF4817 domain-containing protein</fullName>
    </recommendedName>
</protein>